<dbReference type="PANTHER" id="PTHR37827">
    <property type="entry name" value="TUDOR DOMAIN-CONTAINING PROTEIN"/>
    <property type="match status" value="1"/>
</dbReference>
<protein>
    <recommendedName>
        <fullName evidence="4">HNH domain-containing protein</fullName>
    </recommendedName>
</protein>
<dbReference type="GeneID" id="27356985"/>
<proteinExistence type="predicted"/>
<dbReference type="Proteomes" id="UP000053342">
    <property type="component" value="Unassembled WGS sequence"/>
</dbReference>
<organism evidence="2 3">
    <name type="scientific">Exophiala oligosperma</name>
    <dbReference type="NCBI Taxonomy" id="215243"/>
    <lineage>
        <taxon>Eukaryota</taxon>
        <taxon>Fungi</taxon>
        <taxon>Dikarya</taxon>
        <taxon>Ascomycota</taxon>
        <taxon>Pezizomycotina</taxon>
        <taxon>Eurotiomycetes</taxon>
        <taxon>Chaetothyriomycetidae</taxon>
        <taxon>Chaetothyriales</taxon>
        <taxon>Herpotrichiellaceae</taxon>
        <taxon>Exophiala</taxon>
    </lineage>
</organism>
<evidence type="ECO:0000313" key="3">
    <source>
        <dbReference type="Proteomes" id="UP000053342"/>
    </source>
</evidence>
<evidence type="ECO:0000256" key="1">
    <source>
        <dbReference type="SAM" id="MobiDB-lite"/>
    </source>
</evidence>
<dbReference type="OrthoDB" id="4850648at2759"/>
<reference evidence="2 3" key="1">
    <citation type="submission" date="2015-01" db="EMBL/GenBank/DDBJ databases">
        <title>The Genome Sequence of Exophiala oligosperma CBS72588.</title>
        <authorList>
            <consortium name="The Broad Institute Genomics Platform"/>
            <person name="Cuomo C."/>
            <person name="de Hoog S."/>
            <person name="Gorbushina A."/>
            <person name="Stielow B."/>
            <person name="Teixiera M."/>
            <person name="Abouelleil A."/>
            <person name="Chapman S.B."/>
            <person name="Priest M."/>
            <person name="Young S.K."/>
            <person name="Wortman J."/>
            <person name="Nusbaum C."/>
            <person name="Birren B."/>
        </authorList>
    </citation>
    <scope>NUCLEOTIDE SEQUENCE [LARGE SCALE GENOMIC DNA]</scope>
    <source>
        <strain evidence="2 3">CBS 72588</strain>
    </source>
</reference>
<dbReference type="HOGENOM" id="CLU_074184_0_0_1"/>
<dbReference type="AlphaFoldDB" id="A0A0D2AVL5"/>
<evidence type="ECO:0008006" key="4">
    <source>
        <dbReference type="Google" id="ProtNLM"/>
    </source>
</evidence>
<dbReference type="VEuPathDB" id="FungiDB:PV06_04911"/>
<dbReference type="STRING" id="215243.A0A0D2AVL5"/>
<evidence type="ECO:0000313" key="2">
    <source>
        <dbReference type="EMBL" id="KIW43851.1"/>
    </source>
</evidence>
<dbReference type="PANTHER" id="PTHR37827:SF1">
    <property type="entry name" value="HNH DOMAIN-CONTAINING PROTEIN"/>
    <property type="match status" value="1"/>
</dbReference>
<dbReference type="EMBL" id="KN847335">
    <property type="protein sequence ID" value="KIW43851.1"/>
    <property type="molecule type" value="Genomic_DNA"/>
</dbReference>
<sequence>MIQADNANFDTFRDCLFSAVVEKSIGSSRKTTTKRQPVGKKTATTPSQTPAEADPSELAEFSDYLAGEIFINLPEELQRLSYRALQESPDLAEKWSLPLTLSVYEEVSSHIPGDVTDSLTAYGLVEPPRSDLQSFLAPVMAAYVGAVTTPPPKWVDTRTDACEICERDWVPMTYHHLIPKQVHAKVLKRGWHDEHRLNSVAWLCRACHSFVHRMASNEGLAKDWYTVDKICEREDVQKWAQWVGKVRWKKS</sequence>
<feature type="region of interest" description="Disordered" evidence="1">
    <location>
        <begin position="28"/>
        <end position="56"/>
    </location>
</feature>
<name>A0A0D2AVL5_9EURO</name>
<keyword evidence="3" id="KW-1185">Reference proteome</keyword>
<dbReference type="RefSeq" id="XP_016264067.1">
    <property type="nucleotide sequence ID" value="XM_016405861.1"/>
</dbReference>
<accession>A0A0D2AVL5</accession>
<gene>
    <name evidence="2" type="ORF">PV06_04911</name>
</gene>